<dbReference type="OrthoDB" id="6122461at2759"/>
<dbReference type="Gene3D" id="3.80.10.10">
    <property type="entry name" value="Ribonuclease Inhibitor"/>
    <property type="match status" value="1"/>
</dbReference>
<evidence type="ECO:0008006" key="5">
    <source>
        <dbReference type="Google" id="ProtNLM"/>
    </source>
</evidence>
<dbReference type="SUPFAM" id="SSF52058">
    <property type="entry name" value="L domain-like"/>
    <property type="match status" value="1"/>
</dbReference>
<evidence type="ECO:0000256" key="1">
    <source>
        <dbReference type="ARBA" id="ARBA00022729"/>
    </source>
</evidence>
<dbReference type="PANTHER" id="PTHR24373">
    <property type="entry name" value="SLIT RELATED LEUCINE-RICH REPEAT NEURONAL PROTEIN"/>
    <property type="match status" value="1"/>
</dbReference>
<keyword evidence="1 2" id="KW-0732">Signal</keyword>
<dbReference type="InterPro" id="IPR050328">
    <property type="entry name" value="Dev_Immune_Receptor"/>
</dbReference>
<comment type="caution">
    <text evidence="3">The sequence shown here is derived from an EMBL/GenBank/DDBJ whole genome shotgun (WGS) entry which is preliminary data.</text>
</comment>
<evidence type="ECO:0000313" key="4">
    <source>
        <dbReference type="Proteomes" id="UP000596742"/>
    </source>
</evidence>
<dbReference type="PANTHER" id="PTHR24373:SF275">
    <property type="entry name" value="TIR DOMAIN-CONTAINING PROTEIN"/>
    <property type="match status" value="1"/>
</dbReference>
<feature type="signal peptide" evidence="2">
    <location>
        <begin position="1"/>
        <end position="19"/>
    </location>
</feature>
<name>A0A8B6GS27_MYTGA</name>
<evidence type="ECO:0000256" key="2">
    <source>
        <dbReference type="SAM" id="SignalP"/>
    </source>
</evidence>
<dbReference type="InterPro" id="IPR001611">
    <property type="entry name" value="Leu-rich_rpt"/>
</dbReference>
<organism evidence="3 4">
    <name type="scientific">Mytilus galloprovincialis</name>
    <name type="common">Mediterranean mussel</name>
    <dbReference type="NCBI Taxonomy" id="29158"/>
    <lineage>
        <taxon>Eukaryota</taxon>
        <taxon>Metazoa</taxon>
        <taxon>Spiralia</taxon>
        <taxon>Lophotrochozoa</taxon>
        <taxon>Mollusca</taxon>
        <taxon>Bivalvia</taxon>
        <taxon>Autobranchia</taxon>
        <taxon>Pteriomorphia</taxon>
        <taxon>Mytilida</taxon>
        <taxon>Mytiloidea</taxon>
        <taxon>Mytilidae</taxon>
        <taxon>Mytilinae</taxon>
        <taxon>Mytilus</taxon>
    </lineage>
</organism>
<sequence>MKLIMKIVVYCIVIIVTKADLPCPVEECSCENGPIGKGRIINCRDKSLTSVPKFQPSDEIFLELTLSNSYDPVLLSNGAQCPSCNKITFLPPTAFRGLRLQGLDLSKNQISQVSDTAFEGLESYLEELSIDGDKTISPPYSAMSRLSNLKSLSLRHFNQAHMNRQNTMIDTLVNLETLELKYMDVSVFSNDLFLYRLPN</sequence>
<feature type="chain" id="PRO_5032704984" description="LRRNT domain-containing protein" evidence="2">
    <location>
        <begin position="20"/>
        <end position="199"/>
    </location>
</feature>
<reference evidence="3" key="1">
    <citation type="submission" date="2018-11" db="EMBL/GenBank/DDBJ databases">
        <authorList>
            <person name="Alioto T."/>
            <person name="Alioto T."/>
        </authorList>
    </citation>
    <scope>NUCLEOTIDE SEQUENCE</scope>
</reference>
<proteinExistence type="predicted"/>
<dbReference type="EMBL" id="UYJE01008880">
    <property type="protein sequence ID" value="VDI68088.1"/>
    <property type="molecule type" value="Genomic_DNA"/>
</dbReference>
<gene>
    <name evidence="3" type="ORF">MGAL_10B002601</name>
</gene>
<dbReference type="InterPro" id="IPR032675">
    <property type="entry name" value="LRR_dom_sf"/>
</dbReference>
<dbReference type="Pfam" id="PF13855">
    <property type="entry name" value="LRR_8"/>
    <property type="match status" value="1"/>
</dbReference>
<evidence type="ECO:0000313" key="3">
    <source>
        <dbReference type="EMBL" id="VDI68088.1"/>
    </source>
</evidence>
<dbReference type="AlphaFoldDB" id="A0A8B6GS27"/>
<dbReference type="Proteomes" id="UP000596742">
    <property type="component" value="Unassembled WGS sequence"/>
</dbReference>
<accession>A0A8B6GS27</accession>
<dbReference type="PROSITE" id="PS51450">
    <property type="entry name" value="LRR"/>
    <property type="match status" value="1"/>
</dbReference>
<protein>
    <recommendedName>
        <fullName evidence="5">LRRNT domain-containing protein</fullName>
    </recommendedName>
</protein>
<keyword evidence="4" id="KW-1185">Reference proteome</keyword>